<feature type="compositionally biased region" description="Polar residues" evidence="3">
    <location>
        <begin position="218"/>
        <end position="236"/>
    </location>
</feature>
<dbReference type="Pfam" id="PF01549">
    <property type="entry name" value="ShK"/>
    <property type="match status" value="3"/>
</dbReference>
<feature type="coiled-coil region" evidence="2">
    <location>
        <begin position="154"/>
        <end position="181"/>
    </location>
</feature>
<sequence length="950" mass="108156">MSTTTEEIQSSAQKRKAEDSPELSPNSNKKQIEESDIVPKTPEELDSLLIPIDYARQLLSTPKERLPLKKLRVILVGCWMRYQAVRDRSKNPLTSFFIDKVIHVNRDGLRFKNTRENSYRSIIKLKECVNPLDDAAFKLWLDDLSSWNIPVPSVHELKTKREEIERAIEEYKSDNLNNSNEVLESANCEKEAETRIEIKNENVSQINSSLQPDDGKQTETNVLNENTGNSTLQSTSEEQELPNGLTKEDIAKMVVTMDDLCRLLDYGKDVFERVATGFFVEIRAPPNPNNKKAISQGRGKLIIYLDQIIGVNWMGKPYLVYEKPMTLSLRFRHFRDEKLKLLPFRDRNTLIDQKAIDQWLYDTVEWEEEFPTKEFIEQKCEELKNVFSEPPKGPPIDLMKMVDGDNSARQLRKIMAWQREQQDGNRPRHSSYPPHNQYSSYSGPYNQSPYSMQGPHRYPQPLNQAYPPRPSYGIPPLAHNYNQPNYHQYSHQPMNRPYYPNSNQYPAYPRQPTYGQRQYYCVQLCCSQTAVLEESSLFVQTYKQLPVPSDQAIPSRCRRAPHIFSSNRYECPRTMVLCEATTPEANYHLCCNRVEGQPECPNLSGKHSSQSYTGIGIDSLGVPCTAPDDNGNCPPGKVYLPGPKCCILRGLGYSMHSFPSSDKINEVNIPCIDRAVPGRESDCPANEKLCNDKNYFDLMTVECPFTCKRCGQIPANAAIFNANIPQLLGCFDRVGLNGRSDCPERKAYCLLPIWDAFLRFECPFTCGFCGENLIFNNETIKNNYFPIQFPILPTQDGSSELISEKTPATSVLSSTRLRVRCTDDSLRLYPNATSCPDERDPESCRMIFTTTASSNPATRDPKCDNPLLKDLSEQCRRTCAICCEDSSYACQNDESGIVNCNQNTEKCGMSEFSAMMVKFCPATCGLCLTKRCKDQIDDCEDMKSLCTNGE</sequence>
<dbReference type="WBParaSite" id="scaffold3307_cov166.g6403">
    <property type="protein sequence ID" value="scaffold3307_cov166.g6403"/>
    <property type="gene ID" value="scaffold3307_cov166.g6403"/>
</dbReference>
<name>A0A915MAB0_MELJA</name>
<feature type="region of interest" description="Disordered" evidence="3">
    <location>
        <begin position="1"/>
        <end position="37"/>
    </location>
</feature>
<dbReference type="SUPFAM" id="SSF159042">
    <property type="entry name" value="Plus3-like"/>
    <property type="match status" value="1"/>
</dbReference>
<comment type="caution">
    <text evidence="1">Lacks conserved residue(s) required for the propagation of feature annotation.</text>
</comment>
<protein>
    <submittedName>
        <fullName evidence="6">ShKT domain-containing protein</fullName>
    </submittedName>
</protein>
<dbReference type="PROSITE" id="PS51670">
    <property type="entry name" value="SHKT"/>
    <property type="match status" value="1"/>
</dbReference>
<dbReference type="InterPro" id="IPR036128">
    <property type="entry name" value="Plus3-like_sf"/>
</dbReference>
<feature type="compositionally biased region" description="Polar residues" evidence="3">
    <location>
        <begin position="433"/>
        <end position="451"/>
    </location>
</feature>
<feature type="region of interest" description="Disordered" evidence="3">
    <location>
        <begin position="199"/>
        <end position="241"/>
    </location>
</feature>
<dbReference type="Gene3D" id="1.10.10.1870">
    <property type="entry name" value="ShTK domain-like"/>
    <property type="match status" value="2"/>
</dbReference>
<accession>A0A915MAB0</accession>
<evidence type="ECO:0000256" key="3">
    <source>
        <dbReference type="SAM" id="MobiDB-lite"/>
    </source>
</evidence>
<reference evidence="6" key="1">
    <citation type="submission" date="2022-11" db="UniProtKB">
        <authorList>
            <consortium name="WormBaseParasite"/>
        </authorList>
    </citation>
    <scope>IDENTIFICATION</scope>
</reference>
<dbReference type="AlphaFoldDB" id="A0A915MAB0"/>
<evidence type="ECO:0000256" key="1">
    <source>
        <dbReference type="PROSITE-ProRule" id="PRU01005"/>
    </source>
</evidence>
<feature type="domain" description="ShKT" evidence="4">
    <location>
        <begin position="890"/>
        <end position="927"/>
    </location>
</feature>
<dbReference type="Proteomes" id="UP000887561">
    <property type="component" value="Unplaced"/>
</dbReference>
<evidence type="ECO:0000259" key="4">
    <source>
        <dbReference type="PROSITE" id="PS51670"/>
    </source>
</evidence>
<evidence type="ECO:0000256" key="2">
    <source>
        <dbReference type="SAM" id="Coils"/>
    </source>
</evidence>
<dbReference type="InterPro" id="IPR003582">
    <property type="entry name" value="ShKT_dom"/>
</dbReference>
<dbReference type="PANTHER" id="PTHR21724:SF108">
    <property type="entry name" value="SHKT DOMAIN-CONTAINING PROTEIN"/>
    <property type="match status" value="1"/>
</dbReference>
<proteinExistence type="predicted"/>
<keyword evidence="5" id="KW-1185">Reference proteome</keyword>
<dbReference type="Gene3D" id="3.90.70.200">
    <property type="entry name" value="Plus-3 domain"/>
    <property type="match status" value="1"/>
</dbReference>
<dbReference type="SMART" id="SM00254">
    <property type="entry name" value="ShKT"/>
    <property type="match status" value="4"/>
</dbReference>
<feature type="compositionally biased region" description="Polar residues" evidence="3">
    <location>
        <begin position="1"/>
        <end position="12"/>
    </location>
</feature>
<feature type="region of interest" description="Disordered" evidence="3">
    <location>
        <begin position="420"/>
        <end position="458"/>
    </location>
</feature>
<keyword evidence="2" id="KW-0175">Coiled coil</keyword>
<organism evidence="5 6">
    <name type="scientific">Meloidogyne javanica</name>
    <name type="common">Root-knot nematode worm</name>
    <dbReference type="NCBI Taxonomy" id="6303"/>
    <lineage>
        <taxon>Eukaryota</taxon>
        <taxon>Metazoa</taxon>
        <taxon>Ecdysozoa</taxon>
        <taxon>Nematoda</taxon>
        <taxon>Chromadorea</taxon>
        <taxon>Rhabditida</taxon>
        <taxon>Tylenchina</taxon>
        <taxon>Tylenchomorpha</taxon>
        <taxon>Tylenchoidea</taxon>
        <taxon>Meloidogynidae</taxon>
        <taxon>Meloidogyninae</taxon>
        <taxon>Meloidogyne</taxon>
        <taxon>Meloidogyne incognita group</taxon>
    </lineage>
</organism>
<evidence type="ECO:0000313" key="6">
    <source>
        <dbReference type="WBParaSite" id="scaffold3307_cov166.g6403"/>
    </source>
</evidence>
<feature type="compositionally biased region" description="Polar residues" evidence="3">
    <location>
        <begin position="201"/>
        <end position="211"/>
    </location>
</feature>
<evidence type="ECO:0000313" key="5">
    <source>
        <dbReference type="Proteomes" id="UP000887561"/>
    </source>
</evidence>
<dbReference type="PANTHER" id="PTHR21724">
    <property type="entry name" value="SHKT DOMAIN-CONTAINING PROTEIN"/>
    <property type="match status" value="1"/>
</dbReference>
<dbReference type="GO" id="GO:0003677">
    <property type="term" value="F:DNA binding"/>
    <property type="evidence" value="ECO:0007669"/>
    <property type="project" value="InterPro"/>
</dbReference>